<name>A0A8X6HML7_TRICU</name>
<comment type="caution">
    <text evidence="1">The sequence shown here is derived from an EMBL/GenBank/DDBJ whole genome shotgun (WGS) entry which is preliminary data.</text>
</comment>
<organism evidence="1 2">
    <name type="scientific">Trichonephila clavata</name>
    <name type="common">Joro spider</name>
    <name type="synonym">Nephila clavata</name>
    <dbReference type="NCBI Taxonomy" id="2740835"/>
    <lineage>
        <taxon>Eukaryota</taxon>
        <taxon>Metazoa</taxon>
        <taxon>Ecdysozoa</taxon>
        <taxon>Arthropoda</taxon>
        <taxon>Chelicerata</taxon>
        <taxon>Arachnida</taxon>
        <taxon>Araneae</taxon>
        <taxon>Araneomorphae</taxon>
        <taxon>Entelegynae</taxon>
        <taxon>Araneoidea</taxon>
        <taxon>Nephilidae</taxon>
        <taxon>Trichonephila</taxon>
    </lineage>
</organism>
<keyword evidence="2" id="KW-1185">Reference proteome</keyword>
<sequence>MSCLVVRLETKWQSLEWHSALPRRTESAPPPILNIGIAAAHSALCVVLHCHGDYTPSTRFRTFIPTPRHTCRARNSLCTEWSPYYHEEQNGKYDTPRHTTRPPLTGKDSWMTFCLRDPACRQSA</sequence>
<dbReference type="EMBL" id="BMAO01008750">
    <property type="protein sequence ID" value="GFR25998.1"/>
    <property type="molecule type" value="Genomic_DNA"/>
</dbReference>
<evidence type="ECO:0000313" key="2">
    <source>
        <dbReference type="Proteomes" id="UP000887116"/>
    </source>
</evidence>
<proteinExistence type="predicted"/>
<accession>A0A8X6HML7</accession>
<dbReference type="Proteomes" id="UP000887116">
    <property type="component" value="Unassembled WGS sequence"/>
</dbReference>
<gene>
    <name evidence="1" type="ORF">TNCT_468781</name>
</gene>
<evidence type="ECO:0000313" key="1">
    <source>
        <dbReference type="EMBL" id="GFR25998.1"/>
    </source>
</evidence>
<reference evidence="1" key="1">
    <citation type="submission" date="2020-07" db="EMBL/GenBank/DDBJ databases">
        <title>Multicomponent nature underlies the extraordinary mechanical properties of spider dragline silk.</title>
        <authorList>
            <person name="Kono N."/>
            <person name="Nakamura H."/>
            <person name="Mori M."/>
            <person name="Yoshida Y."/>
            <person name="Ohtoshi R."/>
            <person name="Malay A.D."/>
            <person name="Moran D.A.P."/>
            <person name="Tomita M."/>
            <person name="Numata K."/>
            <person name="Arakawa K."/>
        </authorList>
    </citation>
    <scope>NUCLEOTIDE SEQUENCE</scope>
</reference>
<dbReference type="AlphaFoldDB" id="A0A8X6HML7"/>
<protein>
    <submittedName>
        <fullName evidence="1">Uncharacterized protein</fullName>
    </submittedName>
</protein>